<feature type="transmembrane region" description="Helical" evidence="1">
    <location>
        <begin position="111"/>
        <end position="131"/>
    </location>
</feature>
<feature type="transmembrane region" description="Helical" evidence="1">
    <location>
        <begin position="84"/>
        <end position="104"/>
    </location>
</feature>
<dbReference type="EMBL" id="CP041185">
    <property type="protein sequence ID" value="QDG71755.1"/>
    <property type="molecule type" value="Genomic_DNA"/>
</dbReference>
<feature type="transmembrane region" description="Helical" evidence="1">
    <location>
        <begin position="12"/>
        <end position="36"/>
    </location>
</feature>
<sequence>MTPSTQLWESPMHGWITVFAPLAMLAGAVVPFQAGANAALGRNLGHPLWATLASLAVSAVLASLVMLLWRVPAPDLQLAVRGPGWSWLGGAAGVFYITAALMLAPRMGSGPFMAAVIGGQMLAALAIDRYGLLGFAVKHISPLHWAGAGLVVAGVVLTQIANSRAM</sequence>
<organism evidence="2 3">
    <name type="scientific">Janthinobacterium tructae</name>
    <dbReference type="NCBI Taxonomy" id="2590869"/>
    <lineage>
        <taxon>Bacteria</taxon>
        <taxon>Pseudomonadati</taxon>
        <taxon>Pseudomonadota</taxon>
        <taxon>Betaproteobacteria</taxon>
        <taxon>Burkholderiales</taxon>
        <taxon>Oxalobacteraceae</taxon>
        <taxon>Janthinobacterium</taxon>
    </lineage>
</organism>
<name>A0A4Y6RHK0_9BURK</name>
<dbReference type="PANTHER" id="PTHR34821">
    <property type="entry name" value="INNER MEMBRANE PROTEIN YDCZ"/>
    <property type="match status" value="1"/>
</dbReference>
<dbReference type="Pfam" id="PF04657">
    <property type="entry name" value="DMT_YdcZ"/>
    <property type="match status" value="1"/>
</dbReference>
<keyword evidence="1" id="KW-0472">Membrane</keyword>
<feature type="transmembrane region" description="Helical" evidence="1">
    <location>
        <begin position="48"/>
        <end position="69"/>
    </location>
</feature>
<reference evidence="2 3" key="1">
    <citation type="submission" date="2019-06" db="EMBL/GenBank/DDBJ databases">
        <title>Complete genome sequence of Janthinobacterium sp. SNU WT3 isolated from diseased rainbow trout.</title>
        <authorList>
            <person name="Oh W.T."/>
            <person name="Park S.C."/>
        </authorList>
    </citation>
    <scope>NUCLEOTIDE SEQUENCE [LARGE SCALE GENOMIC DNA]</scope>
    <source>
        <strain evidence="2 3">SNU WT3</strain>
    </source>
</reference>
<dbReference type="AlphaFoldDB" id="A0A4Y6RHK0"/>
<evidence type="ECO:0000256" key="1">
    <source>
        <dbReference type="SAM" id="Phobius"/>
    </source>
</evidence>
<dbReference type="OrthoDB" id="9097160at2"/>
<gene>
    <name evidence="2" type="ORF">FJQ89_16010</name>
</gene>
<dbReference type="KEGG" id="jas:FJQ89_16010"/>
<proteinExistence type="predicted"/>
<keyword evidence="3" id="KW-1185">Reference proteome</keyword>
<evidence type="ECO:0000313" key="3">
    <source>
        <dbReference type="Proteomes" id="UP000316665"/>
    </source>
</evidence>
<feature type="transmembrane region" description="Helical" evidence="1">
    <location>
        <begin position="143"/>
        <end position="161"/>
    </location>
</feature>
<keyword evidence="1" id="KW-1133">Transmembrane helix</keyword>
<protein>
    <submittedName>
        <fullName evidence="2">DMT family transporter</fullName>
    </submittedName>
</protein>
<dbReference type="RefSeq" id="WP_141170891.1">
    <property type="nucleotide sequence ID" value="NZ_CP041185.1"/>
</dbReference>
<evidence type="ECO:0000313" key="2">
    <source>
        <dbReference type="EMBL" id="QDG71755.1"/>
    </source>
</evidence>
<dbReference type="PANTHER" id="PTHR34821:SF2">
    <property type="entry name" value="INNER MEMBRANE PROTEIN YDCZ"/>
    <property type="match status" value="1"/>
</dbReference>
<dbReference type="Proteomes" id="UP000316665">
    <property type="component" value="Chromosome"/>
</dbReference>
<dbReference type="GO" id="GO:0005886">
    <property type="term" value="C:plasma membrane"/>
    <property type="evidence" value="ECO:0007669"/>
    <property type="project" value="TreeGrafter"/>
</dbReference>
<dbReference type="InterPro" id="IPR006750">
    <property type="entry name" value="YdcZ"/>
</dbReference>
<accession>A0A4Y6RHK0</accession>
<keyword evidence="1" id="KW-0812">Transmembrane</keyword>